<proteinExistence type="inferred from homology"/>
<evidence type="ECO:0000256" key="5">
    <source>
        <dbReference type="ARBA" id="ARBA00022989"/>
    </source>
</evidence>
<feature type="transmembrane region" description="Helical" evidence="7">
    <location>
        <begin position="33"/>
        <end position="56"/>
    </location>
</feature>
<feature type="transmembrane region" description="Helical" evidence="7">
    <location>
        <begin position="213"/>
        <end position="232"/>
    </location>
</feature>
<dbReference type="PANTHER" id="PTHR32322:SF18">
    <property type="entry name" value="S-ADENOSYLMETHIONINE_S-ADENOSYLHOMOCYSTEINE TRANSPORTER"/>
    <property type="match status" value="1"/>
</dbReference>
<evidence type="ECO:0000256" key="1">
    <source>
        <dbReference type="ARBA" id="ARBA00004651"/>
    </source>
</evidence>
<evidence type="ECO:0000259" key="8">
    <source>
        <dbReference type="Pfam" id="PF00892"/>
    </source>
</evidence>
<feature type="transmembrane region" description="Helical" evidence="7">
    <location>
        <begin position="180"/>
        <end position="201"/>
    </location>
</feature>
<keyword evidence="5 7" id="KW-1133">Transmembrane helix</keyword>
<dbReference type="KEGG" id="prz:GZH47_30840"/>
<keyword evidence="6 7" id="KW-0472">Membrane</keyword>
<feature type="domain" description="EamA" evidence="8">
    <location>
        <begin position="151"/>
        <end position="286"/>
    </location>
</feature>
<dbReference type="Proteomes" id="UP000479114">
    <property type="component" value="Chromosome"/>
</dbReference>
<dbReference type="AlphaFoldDB" id="A0A6C0PCK5"/>
<dbReference type="EMBL" id="CP048286">
    <property type="protein sequence ID" value="QHW34762.1"/>
    <property type="molecule type" value="Genomic_DNA"/>
</dbReference>
<gene>
    <name evidence="9" type="ORF">GZH47_30840</name>
</gene>
<comment type="subcellular location">
    <subcellularLocation>
        <location evidence="1">Cell membrane</location>
        <topology evidence="1">Multi-pass membrane protein</topology>
    </subcellularLocation>
</comment>
<feature type="transmembrane region" description="Helical" evidence="7">
    <location>
        <begin position="9"/>
        <end position="27"/>
    </location>
</feature>
<dbReference type="RefSeq" id="WP_162644914.1">
    <property type="nucleotide sequence ID" value="NZ_CP048286.1"/>
</dbReference>
<dbReference type="Gene3D" id="1.10.3730.20">
    <property type="match status" value="1"/>
</dbReference>
<accession>A0A6C0PCK5</accession>
<keyword evidence="3" id="KW-1003">Cell membrane</keyword>
<organism evidence="9 10">
    <name type="scientific">Paenibacillus rhizovicinus</name>
    <dbReference type="NCBI Taxonomy" id="2704463"/>
    <lineage>
        <taxon>Bacteria</taxon>
        <taxon>Bacillati</taxon>
        <taxon>Bacillota</taxon>
        <taxon>Bacilli</taxon>
        <taxon>Bacillales</taxon>
        <taxon>Paenibacillaceae</taxon>
        <taxon>Paenibacillus</taxon>
    </lineage>
</organism>
<name>A0A6C0PCK5_9BACL</name>
<dbReference type="PANTHER" id="PTHR32322">
    <property type="entry name" value="INNER MEMBRANE TRANSPORTER"/>
    <property type="match status" value="1"/>
</dbReference>
<keyword evidence="10" id="KW-1185">Reference proteome</keyword>
<reference evidence="9 10" key="1">
    <citation type="submission" date="2020-02" db="EMBL/GenBank/DDBJ databases">
        <title>Paenibacillus sp. nov., isolated from rhizosphere soil of tomato.</title>
        <authorList>
            <person name="Weon H.-Y."/>
            <person name="Lee S.A."/>
        </authorList>
    </citation>
    <scope>NUCLEOTIDE SEQUENCE [LARGE SCALE GENOMIC DNA]</scope>
    <source>
        <strain evidence="9 10">14171R-81</strain>
    </source>
</reference>
<evidence type="ECO:0000256" key="4">
    <source>
        <dbReference type="ARBA" id="ARBA00022692"/>
    </source>
</evidence>
<feature type="transmembrane region" description="Helical" evidence="7">
    <location>
        <begin position="267"/>
        <end position="285"/>
    </location>
</feature>
<dbReference type="Pfam" id="PF00892">
    <property type="entry name" value="EamA"/>
    <property type="match status" value="2"/>
</dbReference>
<evidence type="ECO:0000256" key="6">
    <source>
        <dbReference type="ARBA" id="ARBA00023136"/>
    </source>
</evidence>
<keyword evidence="4 7" id="KW-0812">Transmembrane</keyword>
<dbReference type="SUPFAM" id="SSF103481">
    <property type="entry name" value="Multidrug resistance efflux transporter EmrE"/>
    <property type="match status" value="2"/>
</dbReference>
<feature type="domain" description="EamA" evidence="8">
    <location>
        <begin position="9"/>
        <end position="140"/>
    </location>
</feature>
<dbReference type="GO" id="GO:0005886">
    <property type="term" value="C:plasma membrane"/>
    <property type="evidence" value="ECO:0007669"/>
    <property type="project" value="UniProtKB-SubCell"/>
</dbReference>
<evidence type="ECO:0000256" key="2">
    <source>
        <dbReference type="ARBA" id="ARBA00007362"/>
    </source>
</evidence>
<dbReference type="InterPro" id="IPR000620">
    <property type="entry name" value="EamA_dom"/>
</dbReference>
<feature type="transmembrane region" description="Helical" evidence="7">
    <location>
        <begin position="68"/>
        <end position="85"/>
    </location>
</feature>
<protein>
    <submittedName>
        <fullName evidence="9">DMT family transporter</fullName>
    </submittedName>
</protein>
<evidence type="ECO:0000256" key="7">
    <source>
        <dbReference type="SAM" id="Phobius"/>
    </source>
</evidence>
<dbReference type="InterPro" id="IPR050638">
    <property type="entry name" value="AA-Vitamin_Transporters"/>
</dbReference>
<feature type="transmembrane region" description="Helical" evidence="7">
    <location>
        <begin position="148"/>
        <end position="168"/>
    </location>
</feature>
<comment type="similarity">
    <text evidence="2">Belongs to the EamA transporter family.</text>
</comment>
<evidence type="ECO:0000313" key="9">
    <source>
        <dbReference type="EMBL" id="QHW34762.1"/>
    </source>
</evidence>
<feature type="transmembrane region" description="Helical" evidence="7">
    <location>
        <begin position="97"/>
        <end position="117"/>
    </location>
</feature>
<evidence type="ECO:0000313" key="10">
    <source>
        <dbReference type="Proteomes" id="UP000479114"/>
    </source>
</evidence>
<evidence type="ECO:0000256" key="3">
    <source>
        <dbReference type="ARBA" id="ARBA00022475"/>
    </source>
</evidence>
<feature type="transmembrane region" description="Helical" evidence="7">
    <location>
        <begin position="124"/>
        <end position="142"/>
    </location>
</feature>
<sequence length="309" mass="33435">MLQLSRQRTVLYLAFLVIVWGVNWPLSKSALQFAPPLLFAGLRTMIGGLILVAIALPTYKRIQFRQNWPIYLVSSVLNIILYYGLQTIGLKYLPAGLFSSIVFLQPVLLGIFSWLWLGERMYGLKIFGLLLGFLGVAVISVSGGSGEFSLAGVLLAIGSAVCWALGTVFMKKNAARTDTVWVVALQITIGGIALLLSGTASESWSAITWNSSFIANLLFISIFVIALGWLVYFKLVGSGEASMVGSFTFLIPLIAILFSVMFMGEKISFKLVVGLVLIVASIVFVNKKPKSLRGKSGSPAAPLGRTASR</sequence>
<dbReference type="InterPro" id="IPR037185">
    <property type="entry name" value="EmrE-like"/>
</dbReference>
<feature type="transmembrane region" description="Helical" evidence="7">
    <location>
        <begin position="244"/>
        <end position="261"/>
    </location>
</feature>